<dbReference type="GO" id="GO:0009254">
    <property type="term" value="P:peptidoglycan turnover"/>
    <property type="evidence" value="ECO:0007669"/>
    <property type="project" value="InterPro"/>
</dbReference>
<evidence type="ECO:0000313" key="2">
    <source>
        <dbReference type="Proteomes" id="UP000184109"/>
    </source>
</evidence>
<dbReference type="GO" id="GO:0005524">
    <property type="term" value="F:ATP binding"/>
    <property type="evidence" value="ECO:0007669"/>
    <property type="project" value="InterPro"/>
</dbReference>
<dbReference type="OrthoDB" id="9763949at2"/>
<dbReference type="NCBIfam" id="NF007144">
    <property type="entry name" value="PRK09585.2-3"/>
    <property type="match status" value="1"/>
</dbReference>
<protein>
    <submittedName>
        <fullName evidence="1">Anhydro-N-acetylmuramic acid kinase</fullName>
    </submittedName>
</protein>
<keyword evidence="1" id="KW-0418">Kinase</keyword>
<name>A0A1M5X220_9FLAO</name>
<dbReference type="AlphaFoldDB" id="A0A1M5X220"/>
<dbReference type="STRING" id="1195760.SAMN05444281_2826"/>
<dbReference type="RefSeq" id="WP_073122665.1">
    <property type="nucleotide sequence ID" value="NZ_BMEN01000001.1"/>
</dbReference>
<dbReference type="GO" id="GO:0006040">
    <property type="term" value="P:amino sugar metabolic process"/>
    <property type="evidence" value="ECO:0007669"/>
    <property type="project" value="InterPro"/>
</dbReference>
<accession>A0A1M5X220</accession>
<organism evidence="1 2">
    <name type="scientific">Wenyingzhuangia marina</name>
    <dbReference type="NCBI Taxonomy" id="1195760"/>
    <lineage>
        <taxon>Bacteria</taxon>
        <taxon>Pseudomonadati</taxon>
        <taxon>Bacteroidota</taxon>
        <taxon>Flavobacteriia</taxon>
        <taxon>Flavobacteriales</taxon>
        <taxon>Flavobacteriaceae</taxon>
        <taxon>Wenyingzhuangia</taxon>
    </lineage>
</organism>
<reference evidence="2" key="1">
    <citation type="submission" date="2016-11" db="EMBL/GenBank/DDBJ databases">
        <authorList>
            <person name="Varghese N."/>
            <person name="Submissions S."/>
        </authorList>
    </citation>
    <scope>NUCLEOTIDE SEQUENCE [LARGE SCALE GENOMIC DNA]</scope>
    <source>
        <strain evidence="2">DSM 100572</strain>
    </source>
</reference>
<dbReference type="InterPro" id="IPR005338">
    <property type="entry name" value="Anhydro_N_Ac-Mur_kinase"/>
</dbReference>
<dbReference type="InterPro" id="IPR043129">
    <property type="entry name" value="ATPase_NBD"/>
</dbReference>
<dbReference type="PANTHER" id="PTHR30605:SF0">
    <property type="entry name" value="ANHYDRO-N-ACETYLMURAMIC ACID KINASE"/>
    <property type="match status" value="1"/>
</dbReference>
<dbReference type="PANTHER" id="PTHR30605">
    <property type="entry name" value="ANHYDRO-N-ACETYLMURAMIC ACID KINASE"/>
    <property type="match status" value="1"/>
</dbReference>
<dbReference type="SUPFAM" id="SSF53067">
    <property type="entry name" value="Actin-like ATPase domain"/>
    <property type="match status" value="1"/>
</dbReference>
<dbReference type="GO" id="GO:0016773">
    <property type="term" value="F:phosphotransferase activity, alcohol group as acceptor"/>
    <property type="evidence" value="ECO:0007669"/>
    <property type="project" value="InterPro"/>
</dbReference>
<sequence>MVDKKYVIGLMSGTSLDGVDLVYAEFTGLQNFKILEAETIPYTEYWCQKLKNIASNLRGSKELKALDVELGFYFGELLLSFINRNKVKKVDLIASHGHTVHHQPEIGYTLQIGDGEEIYRKTKIKTIYNFREQDVLLGGQGAPLVPIGDQLLFSEYDYCLNLGGFSNVSYDENGVRKAFDICPVNTVLNFYANQLGFEYDKNGEFSKQGVLNEILFSELNQLAFYKFSTPKSLGVEFLKKEIYPLLDKHKVSVVDVMRTFVEHVAYQLTNKLKKGAVLVTGGGAYHSFLISRMQQLNPSLILIIPSKEIVEYKEALVFGLLGLLKNQGLVNCLASVTGAEKDHASGVICAE</sequence>
<proteinExistence type="predicted"/>
<dbReference type="Gene3D" id="3.30.420.40">
    <property type="match status" value="2"/>
</dbReference>
<evidence type="ECO:0000313" key="1">
    <source>
        <dbReference type="EMBL" id="SHH93811.1"/>
    </source>
</evidence>
<dbReference type="Proteomes" id="UP000184109">
    <property type="component" value="Unassembled WGS sequence"/>
</dbReference>
<keyword evidence="2" id="KW-1185">Reference proteome</keyword>
<dbReference type="GO" id="GO:0016301">
    <property type="term" value="F:kinase activity"/>
    <property type="evidence" value="ECO:0007669"/>
    <property type="project" value="UniProtKB-KW"/>
</dbReference>
<gene>
    <name evidence="1" type="ORF">SAMN05444281_2826</name>
</gene>
<keyword evidence="1" id="KW-0808">Transferase</keyword>
<dbReference type="EMBL" id="FQXQ01000009">
    <property type="protein sequence ID" value="SHH93811.1"/>
    <property type="molecule type" value="Genomic_DNA"/>
</dbReference>
<dbReference type="Pfam" id="PF03702">
    <property type="entry name" value="AnmK"/>
    <property type="match status" value="1"/>
</dbReference>